<sequence>MTETGPAGQHTVRRHNCALVLDAVAQSPGISRAGIAARTGLTKATVSSLVDRLLAAALLHDEGPQQRAGPGRRGTSLSLSPHGPHGLGVEIAVDYVATCLVDLTGAVHDLRIRHGDNRGQPVDLVLDKVTRAIAAARRRATRRGVAVGGIGVAVPGLVESDTGLLRVAPNLDWHGVDLPARLRRRTGPPGRDVIVGNEANLAALAELSAMGEGGPRDFVHVSAEIGIGAGIVLDGELHEGSRGFGGELGHFPVDPRGPRCRCGARGCLERLAGQEAILGSANATDLEELIQRLRDDDRAAKDAVERAATALGAALSAAVNLLDIPAIVLGGTYARLHTWLAEPLLTELRTRVVSAPWSRIEVLPSSLGTEAAVRGAAASVVRTIVADPEAFMSG</sequence>
<gene>
    <name evidence="4" type="ORF">FHU38_002615</name>
</gene>
<keyword evidence="5" id="KW-1185">Reference proteome</keyword>
<evidence type="ECO:0000313" key="4">
    <source>
        <dbReference type="EMBL" id="NIJ12271.1"/>
    </source>
</evidence>
<proteinExistence type="inferred from homology"/>
<dbReference type="GO" id="GO:0016301">
    <property type="term" value="F:kinase activity"/>
    <property type="evidence" value="ECO:0007669"/>
    <property type="project" value="UniProtKB-KW"/>
</dbReference>
<keyword evidence="4" id="KW-0808">Transferase</keyword>
<dbReference type="InterPro" id="IPR036390">
    <property type="entry name" value="WH_DNA-bd_sf"/>
</dbReference>
<dbReference type="SUPFAM" id="SSF46785">
    <property type="entry name" value="Winged helix' DNA-binding domain"/>
    <property type="match status" value="1"/>
</dbReference>
<dbReference type="CDD" id="cd24076">
    <property type="entry name" value="ASKHA_ATPase_ROK_BsXylR-like"/>
    <property type="match status" value="1"/>
</dbReference>
<protein>
    <submittedName>
        <fullName evidence="4">Putative NBD/HSP70 family sugar kinase</fullName>
    </submittedName>
</protein>
<dbReference type="EMBL" id="JAAOYM010000001">
    <property type="protein sequence ID" value="NIJ12271.1"/>
    <property type="molecule type" value="Genomic_DNA"/>
</dbReference>
<dbReference type="Pfam" id="PF00480">
    <property type="entry name" value="ROK"/>
    <property type="match status" value="1"/>
</dbReference>
<evidence type="ECO:0000256" key="1">
    <source>
        <dbReference type="ARBA" id="ARBA00006479"/>
    </source>
</evidence>
<accession>A0A7X5UQF3</accession>
<evidence type="ECO:0000256" key="2">
    <source>
        <dbReference type="SAM" id="MobiDB-lite"/>
    </source>
</evidence>
<dbReference type="SUPFAM" id="SSF53067">
    <property type="entry name" value="Actin-like ATPase domain"/>
    <property type="match status" value="1"/>
</dbReference>
<evidence type="ECO:0000259" key="3">
    <source>
        <dbReference type="Pfam" id="PF12802"/>
    </source>
</evidence>
<dbReference type="InterPro" id="IPR036388">
    <property type="entry name" value="WH-like_DNA-bd_sf"/>
</dbReference>
<dbReference type="Proteomes" id="UP000545493">
    <property type="component" value="Unassembled WGS sequence"/>
</dbReference>
<feature type="region of interest" description="Disordered" evidence="2">
    <location>
        <begin position="61"/>
        <end position="81"/>
    </location>
</feature>
<dbReference type="InterPro" id="IPR000835">
    <property type="entry name" value="HTH_MarR-typ"/>
</dbReference>
<keyword evidence="4" id="KW-0418">Kinase</keyword>
<dbReference type="InterPro" id="IPR043129">
    <property type="entry name" value="ATPase_NBD"/>
</dbReference>
<dbReference type="RefSeq" id="WP_167170783.1">
    <property type="nucleotide sequence ID" value="NZ_JAAOYM010000001.1"/>
</dbReference>
<organism evidence="4 5">
    <name type="scientific">Saccharomonospora amisosensis</name>
    <dbReference type="NCBI Taxonomy" id="1128677"/>
    <lineage>
        <taxon>Bacteria</taxon>
        <taxon>Bacillati</taxon>
        <taxon>Actinomycetota</taxon>
        <taxon>Actinomycetes</taxon>
        <taxon>Pseudonocardiales</taxon>
        <taxon>Pseudonocardiaceae</taxon>
        <taxon>Saccharomonospora</taxon>
    </lineage>
</organism>
<dbReference type="PANTHER" id="PTHR18964:SF149">
    <property type="entry name" value="BIFUNCTIONAL UDP-N-ACETYLGLUCOSAMINE 2-EPIMERASE_N-ACETYLMANNOSAMINE KINASE"/>
    <property type="match status" value="1"/>
</dbReference>
<dbReference type="Gene3D" id="3.30.420.40">
    <property type="match status" value="2"/>
</dbReference>
<dbReference type="PANTHER" id="PTHR18964">
    <property type="entry name" value="ROK (REPRESSOR, ORF, KINASE) FAMILY"/>
    <property type="match status" value="1"/>
</dbReference>
<dbReference type="Gene3D" id="1.10.10.10">
    <property type="entry name" value="Winged helix-like DNA-binding domain superfamily/Winged helix DNA-binding domain"/>
    <property type="match status" value="1"/>
</dbReference>
<dbReference type="GO" id="GO:0003700">
    <property type="term" value="F:DNA-binding transcription factor activity"/>
    <property type="evidence" value="ECO:0007669"/>
    <property type="project" value="InterPro"/>
</dbReference>
<evidence type="ECO:0000313" key="5">
    <source>
        <dbReference type="Proteomes" id="UP000545493"/>
    </source>
</evidence>
<comment type="similarity">
    <text evidence="1">Belongs to the ROK (NagC/XylR) family.</text>
</comment>
<dbReference type="AlphaFoldDB" id="A0A7X5UQF3"/>
<reference evidence="4 5" key="1">
    <citation type="submission" date="2020-03" db="EMBL/GenBank/DDBJ databases">
        <title>Sequencing the genomes of 1000 actinobacteria strains.</title>
        <authorList>
            <person name="Klenk H.-P."/>
        </authorList>
    </citation>
    <scope>NUCLEOTIDE SEQUENCE [LARGE SCALE GENOMIC DNA]</scope>
    <source>
        <strain evidence="4 5">DSM 45685</strain>
    </source>
</reference>
<dbReference type="Pfam" id="PF12802">
    <property type="entry name" value="MarR_2"/>
    <property type="match status" value="1"/>
</dbReference>
<name>A0A7X5UQF3_9PSEU</name>
<dbReference type="InterPro" id="IPR000600">
    <property type="entry name" value="ROK"/>
</dbReference>
<feature type="domain" description="HTH marR-type" evidence="3">
    <location>
        <begin position="17"/>
        <end position="60"/>
    </location>
</feature>
<comment type="caution">
    <text evidence="4">The sequence shown here is derived from an EMBL/GenBank/DDBJ whole genome shotgun (WGS) entry which is preliminary data.</text>
</comment>